<proteinExistence type="predicted"/>
<dbReference type="OrthoDB" id="205993at2759"/>
<feature type="region of interest" description="Disordered" evidence="1">
    <location>
        <begin position="40"/>
        <end position="69"/>
    </location>
</feature>
<evidence type="ECO:0000313" key="3">
    <source>
        <dbReference type="Proteomes" id="UP000070501"/>
    </source>
</evidence>
<evidence type="ECO:0000313" key="2">
    <source>
        <dbReference type="EMBL" id="KXJ92203.1"/>
    </source>
</evidence>
<keyword evidence="3" id="KW-1185">Reference proteome</keyword>
<name>A0A136J4X5_9PEZI</name>
<dbReference type="EMBL" id="KQ964249">
    <property type="protein sequence ID" value="KXJ92203.1"/>
    <property type="molecule type" value="Genomic_DNA"/>
</dbReference>
<protein>
    <submittedName>
        <fullName evidence="2">Uncharacterized protein</fullName>
    </submittedName>
</protein>
<dbReference type="Proteomes" id="UP000070501">
    <property type="component" value="Unassembled WGS sequence"/>
</dbReference>
<accession>A0A136J4X5</accession>
<evidence type="ECO:0000256" key="1">
    <source>
        <dbReference type="SAM" id="MobiDB-lite"/>
    </source>
</evidence>
<reference evidence="3" key="1">
    <citation type="submission" date="2016-02" db="EMBL/GenBank/DDBJ databases">
        <title>Draft genome sequence of Microdochium bolleyi, a fungal endophyte of beachgrass.</title>
        <authorList>
            <consortium name="DOE Joint Genome Institute"/>
            <person name="David A.S."/>
            <person name="May G."/>
            <person name="Haridas S."/>
            <person name="Lim J."/>
            <person name="Wang M."/>
            <person name="Labutti K."/>
            <person name="Lipzen A."/>
            <person name="Barry K."/>
            <person name="Grigoriev I.V."/>
        </authorList>
    </citation>
    <scope>NUCLEOTIDE SEQUENCE [LARGE SCALE GENOMIC DNA]</scope>
    <source>
        <strain evidence="3">J235TASD1</strain>
    </source>
</reference>
<dbReference type="AlphaFoldDB" id="A0A136J4X5"/>
<organism evidence="2 3">
    <name type="scientific">Microdochium bolleyi</name>
    <dbReference type="NCBI Taxonomy" id="196109"/>
    <lineage>
        <taxon>Eukaryota</taxon>
        <taxon>Fungi</taxon>
        <taxon>Dikarya</taxon>
        <taxon>Ascomycota</taxon>
        <taxon>Pezizomycotina</taxon>
        <taxon>Sordariomycetes</taxon>
        <taxon>Xylariomycetidae</taxon>
        <taxon>Xylariales</taxon>
        <taxon>Microdochiaceae</taxon>
        <taxon>Microdochium</taxon>
    </lineage>
</organism>
<dbReference type="InParanoid" id="A0A136J4X5"/>
<sequence>MVERPGGFSWYMSGGTGAGLQTEKRSLGYESLRGARASMDAGREPWWEESAPQHVRRKPVADPGRGQYQ</sequence>
<feature type="non-terminal residue" evidence="2">
    <location>
        <position position="69"/>
    </location>
</feature>
<gene>
    <name evidence="2" type="ORF">Micbo1qcDRAFT_162363</name>
</gene>